<dbReference type="SMART" id="SM00086">
    <property type="entry name" value="PAC"/>
    <property type="match status" value="1"/>
</dbReference>
<evidence type="ECO:0000256" key="6">
    <source>
        <dbReference type="ARBA" id="ARBA00022606"/>
    </source>
</evidence>
<keyword evidence="15" id="KW-0843">Virulence</keyword>
<keyword evidence="4" id="KW-0600">Photoreceptor protein</keyword>
<dbReference type="KEGG" id="mlo:mll1798"/>
<dbReference type="InterPro" id="IPR000700">
    <property type="entry name" value="PAS-assoc_C"/>
</dbReference>
<evidence type="ECO:0000256" key="13">
    <source>
        <dbReference type="ARBA" id="ARBA00022840"/>
    </source>
</evidence>
<evidence type="ECO:0000256" key="9">
    <source>
        <dbReference type="ARBA" id="ARBA00022679"/>
    </source>
</evidence>
<dbReference type="InterPro" id="IPR001610">
    <property type="entry name" value="PAC"/>
</dbReference>
<evidence type="ECO:0000256" key="11">
    <source>
        <dbReference type="ARBA" id="ARBA00022741"/>
    </source>
</evidence>
<reference evidence="19 20" key="1">
    <citation type="journal article" date="2000" name="DNA Res.">
        <title>Complete genome structure of the nitrogen-fixing symbiotic bacterium Mesorhizobium loti.</title>
        <authorList>
            <person name="Kaneko T."/>
            <person name="Nakamura Y."/>
            <person name="Sato S."/>
            <person name="Asamizu E."/>
            <person name="Kato T."/>
            <person name="Sasamoto S."/>
            <person name="Watanabe A."/>
            <person name="Idesawa K."/>
            <person name="Ishikawa A."/>
            <person name="Kawashima K."/>
            <person name="Kimura T."/>
            <person name="Kishida Y."/>
            <person name="Kiyokawa C."/>
            <person name="Kohara M."/>
            <person name="Matsumoto M."/>
            <person name="Matsuno A."/>
            <person name="Mochizuki Y."/>
            <person name="Nakayama S."/>
            <person name="Nakazaki N."/>
            <person name="Shimpo S."/>
            <person name="Sugimoto M."/>
            <person name="Takeuchi C."/>
            <person name="Yamada M."/>
            <person name="Tabata S."/>
        </authorList>
    </citation>
    <scope>NUCLEOTIDE SEQUENCE [LARGE SCALE GENOMIC DNA]</scope>
    <source>
        <strain evidence="20">LMG 29417 / CECT 9101 / MAFF 303099</strain>
    </source>
</reference>
<keyword evidence="16" id="KW-0675">Receptor</keyword>
<dbReference type="Pfam" id="PF00989">
    <property type="entry name" value="PAS"/>
    <property type="match status" value="1"/>
</dbReference>
<dbReference type="GO" id="GO:0009881">
    <property type="term" value="F:photoreceptor activity"/>
    <property type="evidence" value="ECO:0007669"/>
    <property type="project" value="UniProtKB-KW"/>
</dbReference>
<dbReference type="InterPro" id="IPR013767">
    <property type="entry name" value="PAS_fold"/>
</dbReference>
<dbReference type="Proteomes" id="UP000000552">
    <property type="component" value="Chromosome"/>
</dbReference>
<dbReference type="EMBL" id="BA000012">
    <property type="protein sequence ID" value="BAB49083.1"/>
    <property type="molecule type" value="Genomic_DNA"/>
</dbReference>
<dbReference type="SUPFAM" id="SSF55785">
    <property type="entry name" value="PYP-like sensor domain (PAS domain)"/>
    <property type="match status" value="1"/>
</dbReference>
<dbReference type="SMART" id="SM00091">
    <property type="entry name" value="PAS"/>
    <property type="match status" value="1"/>
</dbReference>
<protein>
    <recommendedName>
        <fullName evidence="3">Blue-light-activated histidine kinase</fullName>
        <ecNumber evidence="2">2.7.13.3</ecNumber>
    </recommendedName>
</protein>
<dbReference type="GO" id="GO:0004673">
    <property type="term" value="F:protein histidine kinase activity"/>
    <property type="evidence" value="ECO:0007669"/>
    <property type="project" value="UniProtKB-EC"/>
</dbReference>
<dbReference type="InterPro" id="IPR011102">
    <property type="entry name" value="Sig_transdc_His_kinase_HWE"/>
</dbReference>
<proteinExistence type="predicted"/>
<evidence type="ECO:0000256" key="7">
    <source>
        <dbReference type="ARBA" id="ARBA00022630"/>
    </source>
</evidence>
<comment type="catalytic activity">
    <reaction evidence="1">
        <text>ATP + protein L-histidine = ADP + protein N-phospho-L-histidine.</text>
        <dbReference type="EC" id="2.7.13.3"/>
    </reaction>
</comment>
<dbReference type="PROSITE" id="PS50113">
    <property type="entry name" value="PAC"/>
    <property type="match status" value="1"/>
</dbReference>
<dbReference type="PANTHER" id="PTHR41523">
    <property type="entry name" value="TWO-COMPONENT SYSTEM SENSOR PROTEIN"/>
    <property type="match status" value="1"/>
</dbReference>
<dbReference type="CDD" id="cd00130">
    <property type="entry name" value="PAS"/>
    <property type="match status" value="1"/>
</dbReference>
<evidence type="ECO:0000256" key="4">
    <source>
        <dbReference type="ARBA" id="ARBA00022543"/>
    </source>
</evidence>
<evidence type="ECO:0000256" key="15">
    <source>
        <dbReference type="ARBA" id="ARBA00023026"/>
    </source>
</evidence>
<evidence type="ECO:0000259" key="17">
    <source>
        <dbReference type="PROSITE" id="PS50112"/>
    </source>
</evidence>
<dbReference type="Gene3D" id="3.30.450.20">
    <property type="entry name" value="PAS domain"/>
    <property type="match status" value="1"/>
</dbReference>
<evidence type="ECO:0000259" key="18">
    <source>
        <dbReference type="PROSITE" id="PS50113"/>
    </source>
</evidence>
<dbReference type="PROSITE" id="PS50112">
    <property type="entry name" value="PAS"/>
    <property type="match status" value="1"/>
</dbReference>
<evidence type="ECO:0000256" key="3">
    <source>
        <dbReference type="ARBA" id="ARBA00021740"/>
    </source>
</evidence>
<evidence type="ECO:0000256" key="5">
    <source>
        <dbReference type="ARBA" id="ARBA00022553"/>
    </source>
</evidence>
<keyword evidence="9" id="KW-0808">Transferase</keyword>
<evidence type="ECO:0000256" key="1">
    <source>
        <dbReference type="ARBA" id="ARBA00000085"/>
    </source>
</evidence>
<keyword evidence="10" id="KW-0677">Repeat</keyword>
<dbReference type="InterPro" id="IPR000014">
    <property type="entry name" value="PAS"/>
</dbReference>
<keyword evidence="12" id="KW-0418">Kinase</keyword>
<dbReference type="PANTHER" id="PTHR41523:SF8">
    <property type="entry name" value="ETHYLENE RESPONSE SENSOR PROTEIN"/>
    <property type="match status" value="1"/>
</dbReference>
<dbReference type="RefSeq" id="WP_010910435.1">
    <property type="nucleotide sequence ID" value="NC_002678.2"/>
</dbReference>
<keyword evidence="5" id="KW-0597">Phosphoprotein</keyword>
<dbReference type="EC" id="2.7.13.3" evidence="2"/>
<dbReference type="NCBIfam" id="TIGR00229">
    <property type="entry name" value="sensory_box"/>
    <property type="match status" value="1"/>
</dbReference>
<accession>Q98JT2</accession>
<evidence type="ECO:0000313" key="20">
    <source>
        <dbReference type="Proteomes" id="UP000000552"/>
    </source>
</evidence>
<name>Q98JT2_RHILO</name>
<keyword evidence="11" id="KW-0547">Nucleotide-binding</keyword>
<evidence type="ECO:0000256" key="12">
    <source>
        <dbReference type="ARBA" id="ARBA00022777"/>
    </source>
</evidence>
<dbReference type="HOGENOM" id="CLU_000445_114_57_5"/>
<evidence type="ECO:0000313" key="19">
    <source>
        <dbReference type="EMBL" id="BAB49083.1"/>
    </source>
</evidence>
<dbReference type="AlphaFoldDB" id="Q98JT2"/>
<keyword evidence="7" id="KW-0285">Flavoprotein</keyword>
<evidence type="ECO:0000256" key="8">
    <source>
        <dbReference type="ARBA" id="ARBA00022643"/>
    </source>
</evidence>
<dbReference type="PATRIC" id="fig|266835.9.peg.1447"/>
<feature type="domain" description="PAS" evidence="17">
    <location>
        <begin position="24"/>
        <end position="73"/>
    </location>
</feature>
<gene>
    <name evidence="19" type="ordered locus">mll1798</name>
</gene>
<dbReference type="eggNOG" id="COG3920">
    <property type="taxonomic scope" value="Bacteria"/>
</dbReference>
<dbReference type="SMART" id="SM00911">
    <property type="entry name" value="HWE_HK"/>
    <property type="match status" value="1"/>
</dbReference>
<evidence type="ECO:0000256" key="2">
    <source>
        <dbReference type="ARBA" id="ARBA00012438"/>
    </source>
</evidence>
<keyword evidence="14" id="KW-0157">Chromophore</keyword>
<evidence type="ECO:0000256" key="14">
    <source>
        <dbReference type="ARBA" id="ARBA00022991"/>
    </source>
</evidence>
<keyword evidence="8" id="KW-0288">FMN</keyword>
<dbReference type="Pfam" id="PF07536">
    <property type="entry name" value="HWE_HK"/>
    <property type="match status" value="1"/>
</dbReference>
<dbReference type="InterPro" id="IPR035965">
    <property type="entry name" value="PAS-like_dom_sf"/>
</dbReference>
<keyword evidence="13" id="KW-0067">ATP-binding</keyword>
<organism evidence="19 20">
    <name type="scientific">Mesorhizobium japonicum (strain LMG 29417 / CECT 9101 / MAFF 303099)</name>
    <name type="common">Mesorhizobium loti (strain MAFF 303099)</name>
    <dbReference type="NCBI Taxonomy" id="266835"/>
    <lineage>
        <taxon>Bacteria</taxon>
        <taxon>Pseudomonadati</taxon>
        <taxon>Pseudomonadota</taxon>
        <taxon>Alphaproteobacteria</taxon>
        <taxon>Hyphomicrobiales</taxon>
        <taxon>Phyllobacteriaceae</taxon>
        <taxon>Mesorhizobium</taxon>
    </lineage>
</organism>
<evidence type="ECO:0000256" key="16">
    <source>
        <dbReference type="ARBA" id="ARBA00023170"/>
    </source>
</evidence>
<dbReference type="GO" id="GO:0005524">
    <property type="term" value="F:ATP binding"/>
    <property type="evidence" value="ECO:0007669"/>
    <property type="project" value="UniProtKB-KW"/>
</dbReference>
<feature type="domain" description="PAC" evidence="18">
    <location>
        <begin position="97"/>
        <end position="149"/>
    </location>
</feature>
<sequence length="384" mass="41548">MPMSEIVAATADIATNNEKQSATADARLAAIVDSSFDAIISKDLTSIITSWNLAAERMFGYTAEEAIGQSILMLIPDHLKSEETEIISRVRSGHRVASYETTRRRKDGTLISVSLTVSPIKNALGEIVGASKIARDISAAKESERRIRLLMREVNHRVKNQFAVILSMVRETSKRSSDPQEFEELIRARIMALSRSHDLLVTSEWAGASLFDLIQEHLKPFGREEQILLSGPVLTLQSNAVQNLGMAFHELGTNSSKYGALGSEDGQVEITWTIGSSAQDLGTKDLGAKDLGTKSVGASGGRDFQLLWTETSTPRSDDSREENARKGFGTVVLQRVAPQSLGGSAQLERSPGRLSWRLSAPLASIIVPQAGVEADDSAALGFGI</sequence>
<evidence type="ECO:0000256" key="10">
    <source>
        <dbReference type="ARBA" id="ARBA00022737"/>
    </source>
</evidence>
<keyword evidence="6" id="KW-0716">Sensory transduction</keyword>
<dbReference type="GO" id="GO:0006355">
    <property type="term" value="P:regulation of DNA-templated transcription"/>
    <property type="evidence" value="ECO:0007669"/>
    <property type="project" value="InterPro"/>
</dbReference>